<dbReference type="Pfam" id="PF14905">
    <property type="entry name" value="OMP_b-brl_3"/>
    <property type="match status" value="1"/>
</dbReference>
<dbReference type="PROSITE" id="PS52016">
    <property type="entry name" value="TONB_DEPENDENT_REC_3"/>
    <property type="match status" value="1"/>
</dbReference>
<evidence type="ECO:0000259" key="9">
    <source>
        <dbReference type="Pfam" id="PF07715"/>
    </source>
</evidence>
<evidence type="ECO:0000256" key="8">
    <source>
        <dbReference type="PROSITE-ProRule" id="PRU01360"/>
    </source>
</evidence>
<protein>
    <recommendedName>
        <fullName evidence="13">TonB-dependent receptor plug domain-containing protein</fullName>
    </recommendedName>
</protein>
<sequence>MKIKPNYQFTLSFLYLLIILFTFSTYAQESRDIEGQVINAETKEEVPFALVMLTSDTKGVITDMHGKFKLNSVPSKAQIKVSCTGYLEQIIEVPSHQSSSFKISLEEDLVSLDEVVVRGETKAQEIEKSGFAVASIDTKDLQMQSLEINEILDQTAGLRVRRDGGLGSSTQININGLSGNAVRIFIDGMPMESYGSSYSINSIPVSLIERIDVYKGVVPIELGNDAMGGAINVITKDITNQGLEGGSLNVAYSYGSFNTHRADVNGSFRDKSGKTVRLSAFYNYSDNDYEVWSDDIKIKDYREFLPDGSRNPDFLSVVKTGERVKRFNDAYSSYGAKIDVGVTGKKWADQLFFSINASEDYKESQHGARMLTPYGERYSRGWTVAPSVNYQKKDFLMKGFDITSNVQYAISQRATVDTTTNRYDWYGNPIPPIGGVTPLPGEGNNSTLNQDQNNNLIARLSGVYSFNDQHQIGFNYSYNQYNRSSDDPMAERERRDFNTANIVNKQITGFTYQNSLFNDKLKSSVFVKHYYNRLEQEKIEYTDNVLDTIYNVRPDDNWGYGATLSYELSPRVRLNASAEQAVRLVNTNEVFGNASREIYESADLQPEKSFNVNLGSQIKLIENSSHDLNMNTNFFFRDTYDRIRSTIIEQNDQSYTMFENIGHVVSKGVELQFDYSLHGKWNFMVQGYYLDSRFMEEFNAEGVRNIHYMAREPNMPYLTFNASAGRSFSSLFNTGDRLQVSWNFAYIHEFHFDWDVIGDQNKPIIPTQALHDINVSYTFSKKRATVSLDCKNIFDQMAFDNFGVQKPGRSIFGKLTYRIN</sequence>
<evidence type="ECO:0000313" key="12">
    <source>
        <dbReference type="Proteomes" id="UP000179797"/>
    </source>
</evidence>
<dbReference type="PANTHER" id="PTHR30069:SF29">
    <property type="entry name" value="HEMOGLOBIN AND HEMOGLOBIN-HAPTOGLOBIN-BINDING PROTEIN 1-RELATED"/>
    <property type="match status" value="1"/>
</dbReference>
<comment type="caution">
    <text evidence="11">The sequence shown here is derived from an EMBL/GenBank/DDBJ whole genome shotgun (WGS) entry which is preliminary data.</text>
</comment>
<keyword evidence="6 8" id="KW-0472">Membrane</keyword>
<evidence type="ECO:0000256" key="7">
    <source>
        <dbReference type="ARBA" id="ARBA00023237"/>
    </source>
</evidence>
<dbReference type="RefSeq" id="WP_044225585.1">
    <property type="nucleotide sequence ID" value="NZ_JRYR02000001.1"/>
</dbReference>
<feature type="domain" description="TonB-dependent receptor plug" evidence="9">
    <location>
        <begin position="128"/>
        <end position="230"/>
    </location>
</feature>
<feature type="domain" description="Outer membrane protein beta-barrel" evidence="10">
    <location>
        <begin position="603"/>
        <end position="800"/>
    </location>
</feature>
<dbReference type="InterPro" id="IPR041700">
    <property type="entry name" value="OMP_b-brl_3"/>
</dbReference>
<dbReference type="PANTHER" id="PTHR30069">
    <property type="entry name" value="TONB-DEPENDENT OUTER MEMBRANE RECEPTOR"/>
    <property type="match status" value="1"/>
</dbReference>
<dbReference type="AlphaFoldDB" id="A0A1S1Z1W5"/>
<keyword evidence="3 8" id="KW-1134">Transmembrane beta strand</keyword>
<organism evidence="11 12">
    <name type="scientific">Flammeovirga pacifica</name>
    <dbReference type="NCBI Taxonomy" id="915059"/>
    <lineage>
        <taxon>Bacteria</taxon>
        <taxon>Pseudomonadati</taxon>
        <taxon>Bacteroidota</taxon>
        <taxon>Cytophagia</taxon>
        <taxon>Cytophagales</taxon>
        <taxon>Flammeovirgaceae</taxon>
        <taxon>Flammeovirga</taxon>
    </lineage>
</organism>
<comment type="similarity">
    <text evidence="8">Belongs to the TonB-dependent receptor family.</text>
</comment>
<evidence type="ECO:0000256" key="2">
    <source>
        <dbReference type="ARBA" id="ARBA00022448"/>
    </source>
</evidence>
<dbReference type="Pfam" id="PF13715">
    <property type="entry name" value="CarbopepD_reg_2"/>
    <property type="match status" value="1"/>
</dbReference>
<evidence type="ECO:0000256" key="1">
    <source>
        <dbReference type="ARBA" id="ARBA00004571"/>
    </source>
</evidence>
<keyword evidence="7 8" id="KW-0998">Cell outer membrane</keyword>
<dbReference type="Gene3D" id="2.60.40.1120">
    <property type="entry name" value="Carboxypeptidase-like, regulatory domain"/>
    <property type="match status" value="1"/>
</dbReference>
<evidence type="ECO:0008006" key="13">
    <source>
        <dbReference type="Google" id="ProtNLM"/>
    </source>
</evidence>
<dbReference type="InterPro" id="IPR037066">
    <property type="entry name" value="Plug_dom_sf"/>
</dbReference>
<keyword evidence="12" id="KW-1185">Reference proteome</keyword>
<dbReference type="Gene3D" id="2.40.170.20">
    <property type="entry name" value="TonB-dependent receptor, beta-barrel domain"/>
    <property type="match status" value="1"/>
</dbReference>
<dbReference type="OrthoDB" id="9812892at2"/>
<dbReference type="InterPro" id="IPR036942">
    <property type="entry name" value="Beta-barrel_TonB_sf"/>
</dbReference>
<name>A0A1S1Z1W5_FLAPC</name>
<dbReference type="GO" id="GO:0044718">
    <property type="term" value="P:siderophore transmembrane transport"/>
    <property type="evidence" value="ECO:0007669"/>
    <property type="project" value="TreeGrafter"/>
</dbReference>
<proteinExistence type="inferred from homology"/>
<evidence type="ECO:0000259" key="10">
    <source>
        <dbReference type="Pfam" id="PF14905"/>
    </source>
</evidence>
<dbReference type="InterPro" id="IPR008969">
    <property type="entry name" value="CarboxyPept-like_regulatory"/>
</dbReference>
<dbReference type="Gene3D" id="2.170.130.10">
    <property type="entry name" value="TonB-dependent receptor, plug domain"/>
    <property type="match status" value="1"/>
</dbReference>
<accession>A0A1S1Z1W5</accession>
<dbReference type="InterPro" id="IPR012910">
    <property type="entry name" value="Plug_dom"/>
</dbReference>
<dbReference type="SUPFAM" id="SSF49464">
    <property type="entry name" value="Carboxypeptidase regulatory domain-like"/>
    <property type="match status" value="1"/>
</dbReference>
<dbReference type="GO" id="GO:0015344">
    <property type="term" value="F:siderophore uptake transmembrane transporter activity"/>
    <property type="evidence" value="ECO:0007669"/>
    <property type="project" value="TreeGrafter"/>
</dbReference>
<dbReference type="Proteomes" id="UP000179797">
    <property type="component" value="Unassembled WGS sequence"/>
</dbReference>
<gene>
    <name evidence="11" type="ORF">NH26_13210</name>
</gene>
<evidence type="ECO:0000256" key="6">
    <source>
        <dbReference type="ARBA" id="ARBA00023136"/>
    </source>
</evidence>
<comment type="subcellular location">
    <subcellularLocation>
        <location evidence="1 8">Cell outer membrane</location>
        <topology evidence="1 8">Multi-pass membrane protein</topology>
    </subcellularLocation>
</comment>
<keyword evidence="4 8" id="KW-0812">Transmembrane</keyword>
<evidence type="ECO:0000256" key="4">
    <source>
        <dbReference type="ARBA" id="ARBA00022692"/>
    </source>
</evidence>
<dbReference type="STRING" id="915059.NH26_13210"/>
<dbReference type="GO" id="GO:0009279">
    <property type="term" value="C:cell outer membrane"/>
    <property type="evidence" value="ECO:0007669"/>
    <property type="project" value="UniProtKB-SubCell"/>
</dbReference>
<keyword evidence="5" id="KW-0732">Signal</keyword>
<dbReference type="InterPro" id="IPR039426">
    <property type="entry name" value="TonB-dep_rcpt-like"/>
</dbReference>
<dbReference type="SUPFAM" id="SSF56935">
    <property type="entry name" value="Porins"/>
    <property type="match status" value="1"/>
</dbReference>
<keyword evidence="2 8" id="KW-0813">Transport</keyword>
<evidence type="ECO:0000313" key="11">
    <source>
        <dbReference type="EMBL" id="OHX67232.1"/>
    </source>
</evidence>
<evidence type="ECO:0000256" key="5">
    <source>
        <dbReference type="ARBA" id="ARBA00022729"/>
    </source>
</evidence>
<dbReference type="EMBL" id="JRYR02000001">
    <property type="protein sequence ID" value="OHX67232.1"/>
    <property type="molecule type" value="Genomic_DNA"/>
</dbReference>
<evidence type="ECO:0000256" key="3">
    <source>
        <dbReference type="ARBA" id="ARBA00022452"/>
    </source>
</evidence>
<dbReference type="Pfam" id="PF07715">
    <property type="entry name" value="Plug"/>
    <property type="match status" value="1"/>
</dbReference>
<reference evidence="11 12" key="1">
    <citation type="journal article" date="2012" name="Int. J. Syst. Evol. Microbiol.">
        <title>Flammeovirga pacifica sp. nov., isolated from deep-sea sediment.</title>
        <authorList>
            <person name="Xu H."/>
            <person name="Fu Y."/>
            <person name="Yang N."/>
            <person name="Ding Z."/>
            <person name="Lai Q."/>
            <person name="Zeng R."/>
        </authorList>
    </citation>
    <scope>NUCLEOTIDE SEQUENCE [LARGE SCALE GENOMIC DNA]</scope>
    <source>
        <strain evidence="12">DSM 24597 / LMG 26175 / WPAGA1</strain>
    </source>
</reference>